<comment type="caution">
    <text evidence="2">The sequence shown here is derived from an EMBL/GenBank/DDBJ whole genome shotgun (WGS) entry which is preliminary data.</text>
</comment>
<feature type="signal peptide" evidence="1">
    <location>
        <begin position="1"/>
        <end position="26"/>
    </location>
</feature>
<sequence>MKIKIKLMVTFMALVLSIFTAISVSAASEDPYQAVIDKLNKEYSMDIHFMNSEEFCVYSMEKQQKMDITPEEFEKNLREQIIENNRAKAEADKKFAELEAKDIIESGSGVCKPTNTIRWSFGQAVECRKRIIERRLWVNRNDPKPSS</sequence>
<dbReference type="AlphaFoldDB" id="A0A844KBT1"/>
<gene>
    <name evidence="2" type="ORF">GMD21_01965</name>
</gene>
<evidence type="ECO:0000256" key="1">
    <source>
        <dbReference type="SAM" id="SignalP"/>
    </source>
</evidence>
<dbReference type="Proteomes" id="UP000448177">
    <property type="component" value="Unassembled WGS sequence"/>
</dbReference>
<dbReference type="RefSeq" id="WP_155203283.1">
    <property type="nucleotide sequence ID" value="NZ_JAJBMF010000001.1"/>
</dbReference>
<dbReference type="EMBL" id="WNAF01000001">
    <property type="protein sequence ID" value="MTR75471.1"/>
    <property type="molecule type" value="Genomic_DNA"/>
</dbReference>
<name>A0A844KBT1_9FIRM</name>
<feature type="chain" id="PRO_5039147540" evidence="1">
    <location>
        <begin position="27"/>
        <end position="147"/>
    </location>
</feature>
<proteinExistence type="predicted"/>
<accession>A0A844KBT1</accession>
<organism evidence="2 3">
    <name type="scientific">Mediterraneibacter faecis</name>
    <dbReference type="NCBI Taxonomy" id="592978"/>
    <lineage>
        <taxon>Bacteria</taxon>
        <taxon>Bacillati</taxon>
        <taxon>Bacillota</taxon>
        <taxon>Clostridia</taxon>
        <taxon>Lachnospirales</taxon>
        <taxon>Lachnospiraceae</taxon>
        <taxon>Mediterraneibacter</taxon>
    </lineage>
</organism>
<keyword evidence="3" id="KW-1185">Reference proteome</keyword>
<evidence type="ECO:0000313" key="2">
    <source>
        <dbReference type="EMBL" id="MTR75471.1"/>
    </source>
</evidence>
<keyword evidence="1" id="KW-0732">Signal</keyword>
<reference evidence="2 3" key="1">
    <citation type="journal article" date="2019" name="Nat. Med.">
        <title>A library of human gut bacterial isolates paired with longitudinal multiomics data enables mechanistic microbiome research.</title>
        <authorList>
            <person name="Poyet M."/>
            <person name="Groussin M."/>
            <person name="Gibbons S.M."/>
            <person name="Avila-Pacheco J."/>
            <person name="Jiang X."/>
            <person name="Kearney S.M."/>
            <person name="Perrotta A.R."/>
            <person name="Berdy B."/>
            <person name="Zhao S."/>
            <person name="Lieberman T.D."/>
            <person name="Swanson P.K."/>
            <person name="Smith M."/>
            <person name="Roesemann S."/>
            <person name="Alexander J.E."/>
            <person name="Rich S.A."/>
            <person name="Livny J."/>
            <person name="Vlamakis H."/>
            <person name="Clish C."/>
            <person name="Bullock K."/>
            <person name="Deik A."/>
            <person name="Scott J."/>
            <person name="Pierce K.A."/>
            <person name="Xavier R.J."/>
            <person name="Alm E.J."/>
        </authorList>
    </citation>
    <scope>NUCLEOTIDE SEQUENCE [LARGE SCALE GENOMIC DNA]</scope>
    <source>
        <strain evidence="2 3">BIOML-A1</strain>
    </source>
</reference>
<protein>
    <submittedName>
        <fullName evidence="2">Uncharacterized protein</fullName>
    </submittedName>
</protein>
<evidence type="ECO:0000313" key="3">
    <source>
        <dbReference type="Proteomes" id="UP000448177"/>
    </source>
</evidence>